<dbReference type="GO" id="GO:0001578">
    <property type="term" value="P:microtubule bundle formation"/>
    <property type="evidence" value="ECO:0007669"/>
    <property type="project" value="EnsemblMetazoa"/>
</dbReference>
<dbReference type="OMA" id="YQVQHNA"/>
<feature type="compositionally biased region" description="Low complexity" evidence="11">
    <location>
        <begin position="323"/>
        <end position="351"/>
    </location>
</feature>
<dbReference type="GO" id="GO:0018991">
    <property type="term" value="P:egg-laying behavior"/>
    <property type="evidence" value="ECO:0007669"/>
    <property type="project" value="EnsemblMetazoa"/>
</dbReference>
<dbReference type="GO" id="GO:0022416">
    <property type="term" value="P:chaeta development"/>
    <property type="evidence" value="ECO:0007669"/>
    <property type="project" value="EnsemblMetazoa"/>
</dbReference>
<keyword evidence="16" id="KW-1185">Reference proteome</keyword>
<feature type="region of interest" description="Disordered" evidence="11">
    <location>
        <begin position="213"/>
        <end position="285"/>
    </location>
</feature>
<feature type="region of interest" description="Disordered" evidence="11">
    <location>
        <begin position="425"/>
        <end position="568"/>
    </location>
</feature>
<evidence type="ECO:0000259" key="14">
    <source>
        <dbReference type="PROSITE" id="PS51843"/>
    </source>
</evidence>
<feature type="domain" description="NR LBD" evidence="14">
    <location>
        <begin position="588"/>
        <end position="811"/>
    </location>
</feature>
<dbReference type="Gene3D" id="1.10.1540.10">
    <property type="entry name" value="BEACH domain"/>
    <property type="match status" value="1"/>
</dbReference>
<evidence type="ECO:0000256" key="1">
    <source>
        <dbReference type="ARBA" id="ARBA00004123"/>
    </source>
</evidence>
<dbReference type="PROSITE" id="PS51843">
    <property type="entry name" value="NR_LBD"/>
    <property type="match status" value="1"/>
</dbReference>
<dbReference type="Pfam" id="PF00105">
    <property type="entry name" value="zf-C4"/>
    <property type="match status" value="1"/>
</dbReference>
<dbReference type="FunFam" id="1.10.565.10:FF:000038">
    <property type="entry name" value="Dissatisfaction, isoform A"/>
    <property type="match status" value="1"/>
</dbReference>
<evidence type="ECO:0000256" key="4">
    <source>
        <dbReference type="ARBA" id="ARBA00022833"/>
    </source>
</evidence>
<proteinExistence type="inferred from homology"/>
<dbReference type="PROSITE" id="PS00031">
    <property type="entry name" value="NUCLEAR_REC_DBD_1"/>
    <property type="match status" value="1"/>
</dbReference>
<feature type="compositionally biased region" description="Basic residues" evidence="11">
    <location>
        <begin position="247"/>
        <end position="261"/>
    </location>
</feature>
<feature type="compositionally biased region" description="Pro residues" evidence="11">
    <location>
        <begin position="313"/>
        <end position="322"/>
    </location>
</feature>
<keyword evidence="5 10" id="KW-0805">Transcription regulation</keyword>
<dbReference type="GO" id="GO:0007420">
    <property type="term" value="P:brain development"/>
    <property type="evidence" value="ECO:0007669"/>
    <property type="project" value="EnsemblMetazoa"/>
</dbReference>
<keyword evidence="9 10" id="KW-0539">Nucleus</keyword>
<dbReference type="GO" id="GO:0005764">
    <property type="term" value="C:lysosome"/>
    <property type="evidence" value="ECO:0007669"/>
    <property type="project" value="EnsemblMetazoa"/>
</dbReference>
<dbReference type="GO" id="GO:0032418">
    <property type="term" value="P:lysosome localization"/>
    <property type="evidence" value="ECO:0007669"/>
    <property type="project" value="EnsemblMetazoa"/>
</dbReference>
<dbReference type="Pfam" id="PF00104">
    <property type="entry name" value="Hormone_recep"/>
    <property type="match status" value="1"/>
</dbReference>
<dbReference type="STRING" id="7234.B4G6T7"/>
<reference evidence="15 16" key="1">
    <citation type="journal article" date="2007" name="Nature">
        <title>Evolution of genes and genomes on the Drosophila phylogeny.</title>
        <authorList>
            <consortium name="Drosophila 12 Genomes Consortium"/>
            <person name="Clark A.G."/>
            <person name="Eisen M.B."/>
            <person name="Smith D.R."/>
            <person name="Bergman C.M."/>
            <person name="Oliver B."/>
            <person name="Markow T.A."/>
            <person name="Kaufman T.C."/>
            <person name="Kellis M."/>
            <person name="Gelbart W."/>
            <person name="Iyer V.N."/>
            <person name="Pollard D.A."/>
            <person name="Sackton T.B."/>
            <person name="Larracuente A.M."/>
            <person name="Singh N.D."/>
            <person name="Abad J.P."/>
            <person name="Abt D.N."/>
            <person name="Adryan B."/>
            <person name="Aguade M."/>
            <person name="Akashi H."/>
            <person name="Anderson W.W."/>
            <person name="Aquadro C.F."/>
            <person name="Ardell D.H."/>
            <person name="Arguello R."/>
            <person name="Artieri C.G."/>
            <person name="Barbash D.A."/>
            <person name="Barker D."/>
            <person name="Barsanti P."/>
            <person name="Batterham P."/>
            <person name="Batzoglou S."/>
            <person name="Begun D."/>
            <person name="Bhutkar A."/>
            <person name="Blanco E."/>
            <person name="Bosak S.A."/>
            <person name="Bradley R.K."/>
            <person name="Brand A.D."/>
            <person name="Brent M.R."/>
            <person name="Brooks A.N."/>
            <person name="Brown R.H."/>
            <person name="Butlin R.K."/>
            <person name="Caggese C."/>
            <person name="Calvi B.R."/>
            <person name="Bernardo de Carvalho A."/>
            <person name="Caspi A."/>
            <person name="Castrezana S."/>
            <person name="Celniker S.E."/>
            <person name="Chang J.L."/>
            <person name="Chapple C."/>
            <person name="Chatterji S."/>
            <person name="Chinwalla A."/>
            <person name="Civetta A."/>
            <person name="Clifton S.W."/>
            <person name="Comeron J.M."/>
            <person name="Costello J.C."/>
            <person name="Coyne J.A."/>
            <person name="Daub J."/>
            <person name="David R.G."/>
            <person name="Delcher A.L."/>
            <person name="Delehaunty K."/>
            <person name="Do C.B."/>
            <person name="Ebling H."/>
            <person name="Edwards K."/>
            <person name="Eickbush T."/>
            <person name="Evans J.D."/>
            <person name="Filipski A."/>
            <person name="Findeiss S."/>
            <person name="Freyhult E."/>
            <person name="Fulton L."/>
            <person name="Fulton R."/>
            <person name="Garcia A.C."/>
            <person name="Gardiner A."/>
            <person name="Garfield D.A."/>
            <person name="Garvin B.E."/>
            <person name="Gibson G."/>
            <person name="Gilbert D."/>
            <person name="Gnerre S."/>
            <person name="Godfrey J."/>
            <person name="Good R."/>
            <person name="Gotea V."/>
            <person name="Gravely B."/>
            <person name="Greenberg A.J."/>
            <person name="Griffiths-Jones S."/>
            <person name="Gross S."/>
            <person name="Guigo R."/>
            <person name="Gustafson E.A."/>
            <person name="Haerty W."/>
            <person name="Hahn M.W."/>
            <person name="Halligan D.L."/>
            <person name="Halpern A.L."/>
            <person name="Halter G.M."/>
            <person name="Han M.V."/>
            <person name="Heger A."/>
            <person name="Hillier L."/>
            <person name="Hinrichs A.S."/>
            <person name="Holmes I."/>
            <person name="Hoskins R.A."/>
            <person name="Hubisz M.J."/>
            <person name="Hultmark D."/>
            <person name="Huntley M.A."/>
            <person name="Jaffe D.B."/>
            <person name="Jagadeeshan S."/>
            <person name="Jeck W.R."/>
            <person name="Johnson J."/>
            <person name="Jones C.D."/>
            <person name="Jordan W.C."/>
            <person name="Karpen G.H."/>
            <person name="Kataoka E."/>
            <person name="Keightley P.D."/>
            <person name="Kheradpour P."/>
            <person name="Kirkness E.F."/>
            <person name="Koerich L.B."/>
            <person name="Kristiansen K."/>
            <person name="Kudrna D."/>
            <person name="Kulathinal R.J."/>
            <person name="Kumar S."/>
            <person name="Kwok R."/>
            <person name="Lander E."/>
            <person name="Langley C.H."/>
            <person name="Lapoint R."/>
            <person name="Lazzaro B.P."/>
            <person name="Lee S.J."/>
            <person name="Levesque L."/>
            <person name="Li R."/>
            <person name="Lin C.F."/>
            <person name="Lin M.F."/>
            <person name="Lindblad-Toh K."/>
            <person name="Llopart A."/>
            <person name="Long M."/>
            <person name="Low L."/>
            <person name="Lozovsky E."/>
            <person name="Lu J."/>
            <person name="Luo M."/>
            <person name="Machado C.A."/>
            <person name="Makalowski W."/>
            <person name="Marzo M."/>
            <person name="Matsuda M."/>
            <person name="Matzkin L."/>
            <person name="McAllister B."/>
            <person name="McBride C.S."/>
            <person name="McKernan B."/>
            <person name="McKernan K."/>
            <person name="Mendez-Lago M."/>
            <person name="Minx P."/>
            <person name="Mollenhauer M.U."/>
            <person name="Montooth K."/>
            <person name="Mount S.M."/>
            <person name="Mu X."/>
            <person name="Myers E."/>
            <person name="Negre B."/>
            <person name="Newfeld S."/>
            <person name="Nielsen R."/>
            <person name="Noor M.A."/>
            <person name="O'Grady P."/>
            <person name="Pachter L."/>
            <person name="Papaceit M."/>
            <person name="Parisi M.J."/>
            <person name="Parisi M."/>
            <person name="Parts L."/>
            <person name="Pedersen J.S."/>
            <person name="Pesole G."/>
            <person name="Phillippy A.M."/>
            <person name="Ponting C.P."/>
            <person name="Pop M."/>
            <person name="Porcelli D."/>
            <person name="Powell J.R."/>
            <person name="Prohaska S."/>
            <person name="Pruitt K."/>
            <person name="Puig M."/>
            <person name="Quesneville H."/>
            <person name="Ram K.R."/>
            <person name="Rand D."/>
            <person name="Rasmussen M.D."/>
            <person name="Reed L.K."/>
            <person name="Reenan R."/>
            <person name="Reily A."/>
            <person name="Remington K.A."/>
            <person name="Rieger T.T."/>
            <person name="Ritchie M.G."/>
            <person name="Robin C."/>
            <person name="Rogers Y.H."/>
            <person name="Rohde C."/>
            <person name="Rozas J."/>
            <person name="Rubenfield M.J."/>
            <person name="Ruiz A."/>
            <person name="Russo S."/>
            <person name="Salzberg S.L."/>
            <person name="Sanchez-Gracia A."/>
            <person name="Saranga D.J."/>
            <person name="Sato H."/>
            <person name="Schaeffer S.W."/>
            <person name="Schatz M.C."/>
            <person name="Schlenke T."/>
            <person name="Schwartz R."/>
            <person name="Segarra C."/>
            <person name="Singh R.S."/>
            <person name="Sirot L."/>
            <person name="Sirota M."/>
            <person name="Sisneros N.B."/>
            <person name="Smith C.D."/>
            <person name="Smith T.F."/>
            <person name="Spieth J."/>
            <person name="Stage D.E."/>
            <person name="Stark A."/>
            <person name="Stephan W."/>
            <person name="Strausberg R.L."/>
            <person name="Strempel S."/>
            <person name="Sturgill D."/>
            <person name="Sutton G."/>
            <person name="Sutton G.G."/>
            <person name="Tao W."/>
            <person name="Teichmann S."/>
            <person name="Tobari Y.N."/>
            <person name="Tomimura Y."/>
            <person name="Tsolas J.M."/>
            <person name="Valente V.L."/>
            <person name="Venter E."/>
            <person name="Venter J.C."/>
            <person name="Vicario S."/>
            <person name="Vieira F.G."/>
            <person name="Vilella A.J."/>
            <person name="Villasante A."/>
            <person name="Walenz B."/>
            <person name="Wang J."/>
            <person name="Wasserman M."/>
            <person name="Watts T."/>
            <person name="Wilson D."/>
            <person name="Wilson R.K."/>
            <person name="Wing R.A."/>
            <person name="Wolfner M.F."/>
            <person name="Wong A."/>
            <person name="Wong G.K."/>
            <person name="Wu C.I."/>
            <person name="Wu G."/>
            <person name="Yamamoto D."/>
            <person name="Yang H.P."/>
            <person name="Yang S.P."/>
            <person name="Yorke J.A."/>
            <person name="Yoshida K."/>
            <person name="Zdobnov E."/>
            <person name="Zhang P."/>
            <person name="Zhang Y."/>
            <person name="Zimin A.V."/>
            <person name="Baldwin J."/>
            <person name="Abdouelleil A."/>
            <person name="Abdulkadir J."/>
            <person name="Abebe A."/>
            <person name="Abera B."/>
            <person name="Abreu J."/>
            <person name="Acer S.C."/>
            <person name="Aftuck L."/>
            <person name="Alexander A."/>
            <person name="An P."/>
            <person name="Anderson E."/>
            <person name="Anderson S."/>
            <person name="Arachi H."/>
            <person name="Azer M."/>
            <person name="Bachantsang P."/>
            <person name="Barry A."/>
            <person name="Bayul T."/>
            <person name="Berlin A."/>
            <person name="Bessette D."/>
            <person name="Bloom T."/>
            <person name="Blye J."/>
            <person name="Boguslavskiy L."/>
            <person name="Bonnet C."/>
            <person name="Boukhgalter B."/>
            <person name="Bourzgui I."/>
            <person name="Brown A."/>
            <person name="Cahill P."/>
            <person name="Channer S."/>
            <person name="Cheshatsang Y."/>
            <person name="Chuda L."/>
            <person name="Citroen M."/>
            <person name="Collymore A."/>
            <person name="Cooke P."/>
            <person name="Costello M."/>
            <person name="D'Aco K."/>
            <person name="Daza R."/>
            <person name="De Haan G."/>
            <person name="DeGray S."/>
            <person name="DeMaso C."/>
            <person name="Dhargay N."/>
            <person name="Dooley K."/>
            <person name="Dooley E."/>
            <person name="Doricent M."/>
            <person name="Dorje P."/>
            <person name="Dorjee K."/>
            <person name="Dupes A."/>
            <person name="Elong R."/>
            <person name="Falk J."/>
            <person name="Farina A."/>
            <person name="Faro S."/>
            <person name="Ferguson D."/>
            <person name="Fisher S."/>
            <person name="Foley C.D."/>
            <person name="Franke A."/>
            <person name="Friedrich D."/>
            <person name="Gadbois L."/>
            <person name="Gearin G."/>
            <person name="Gearin C.R."/>
            <person name="Giannoukos G."/>
            <person name="Goode T."/>
            <person name="Graham J."/>
            <person name="Grandbois E."/>
            <person name="Grewal S."/>
            <person name="Gyaltsen K."/>
            <person name="Hafez N."/>
            <person name="Hagos B."/>
            <person name="Hall J."/>
            <person name="Henson C."/>
            <person name="Hollinger A."/>
            <person name="Honan T."/>
            <person name="Huard M.D."/>
            <person name="Hughes L."/>
            <person name="Hurhula B."/>
            <person name="Husby M.E."/>
            <person name="Kamat A."/>
            <person name="Kanga B."/>
            <person name="Kashin S."/>
            <person name="Khazanovich D."/>
            <person name="Kisner P."/>
            <person name="Lance K."/>
            <person name="Lara M."/>
            <person name="Lee W."/>
            <person name="Lennon N."/>
            <person name="Letendre F."/>
            <person name="LeVine R."/>
            <person name="Lipovsky A."/>
            <person name="Liu X."/>
            <person name="Liu J."/>
            <person name="Liu S."/>
            <person name="Lokyitsang T."/>
            <person name="Lokyitsang Y."/>
            <person name="Lubonja R."/>
            <person name="Lui A."/>
            <person name="MacDonald P."/>
            <person name="Magnisalis V."/>
            <person name="Maru K."/>
            <person name="Matthews C."/>
            <person name="McCusker W."/>
            <person name="McDonough S."/>
            <person name="Mehta T."/>
            <person name="Meldrim J."/>
            <person name="Meneus L."/>
            <person name="Mihai O."/>
            <person name="Mihalev A."/>
            <person name="Mihova T."/>
            <person name="Mittelman R."/>
            <person name="Mlenga V."/>
            <person name="Montmayeur A."/>
            <person name="Mulrain L."/>
            <person name="Navidi A."/>
            <person name="Naylor J."/>
            <person name="Negash T."/>
            <person name="Nguyen T."/>
            <person name="Nguyen N."/>
            <person name="Nicol R."/>
            <person name="Norbu C."/>
            <person name="Norbu N."/>
            <person name="Novod N."/>
            <person name="O'Neill B."/>
            <person name="Osman S."/>
            <person name="Markiewicz E."/>
            <person name="Oyono O.L."/>
            <person name="Patti C."/>
            <person name="Phunkhang P."/>
            <person name="Pierre F."/>
            <person name="Priest M."/>
            <person name="Raghuraman S."/>
            <person name="Rege F."/>
            <person name="Reyes R."/>
            <person name="Rise C."/>
            <person name="Rogov P."/>
            <person name="Ross K."/>
            <person name="Ryan E."/>
            <person name="Settipalli S."/>
            <person name="Shea T."/>
            <person name="Sherpa N."/>
            <person name="Shi L."/>
            <person name="Shih D."/>
            <person name="Sparrow T."/>
            <person name="Spaulding J."/>
            <person name="Stalker J."/>
            <person name="Stange-Thomann N."/>
            <person name="Stavropoulos S."/>
            <person name="Stone C."/>
            <person name="Strader C."/>
            <person name="Tesfaye S."/>
            <person name="Thomson T."/>
            <person name="Thoulutsang Y."/>
            <person name="Thoulutsang D."/>
            <person name="Topham K."/>
            <person name="Topping I."/>
            <person name="Tsamla T."/>
            <person name="Vassiliev H."/>
            <person name="Vo A."/>
            <person name="Wangchuk T."/>
            <person name="Wangdi T."/>
            <person name="Weiand M."/>
            <person name="Wilkinson J."/>
            <person name="Wilson A."/>
            <person name="Yadav S."/>
            <person name="Young G."/>
            <person name="Yu Q."/>
            <person name="Zembek L."/>
            <person name="Zhong D."/>
            <person name="Zimmer A."/>
            <person name="Zwirko Z."/>
            <person name="Jaffe D.B."/>
            <person name="Alvarez P."/>
            <person name="Brockman W."/>
            <person name="Butler J."/>
            <person name="Chin C."/>
            <person name="Gnerre S."/>
            <person name="Grabherr M."/>
            <person name="Kleber M."/>
            <person name="Mauceli E."/>
            <person name="MacCallum I."/>
        </authorList>
    </citation>
    <scope>NUCLEOTIDE SEQUENCE [LARGE SCALE GENOMIC DNA]</scope>
    <source>
        <strain evidence="16">MSH-3 / Tucson 14011-0111.49</strain>
    </source>
</reference>
<dbReference type="GO" id="GO:0048786">
    <property type="term" value="C:presynaptic active zone"/>
    <property type="evidence" value="ECO:0007669"/>
    <property type="project" value="EnsemblMetazoa"/>
</dbReference>
<dbReference type="EMBL" id="CH479180">
    <property type="protein sequence ID" value="EDW28256.1"/>
    <property type="molecule type" value="Genomic_DNA"/>
</dbReference>
<organism evidence="16">
    <name type="scientific">Drosophila persimilis</name>
    <name type="common">Fruit fly</name>
    <dbReference type="NCBI Taxonomy" id="7234"/>
    <lineage>
        <taxon>Eukaryota</taxon>
        <taxon>Metazoa</taxon>
        <taxon>Ecdysozoa</taxon>
        <taxon>Arthropoda</taxon>
        <taxon>Hexapoda</taxon>
        <taxon>Insecta</taxon>
        <taxon>Pterygota</taxon>
        <taxon>Neoptera</taxon>
        <taxon>Endopterygota</taxon>
        <taxon>Diptera</taxon>
        <taxon>Brachycera</taxon>
        <taxon>Muscomorpha</taxon>
        <taxon>Ephydroidea</taxon>
        <taxon>Drosophilidae</taxon>
        <taxon>Drosophila</taxon>
        <taxon>Sophophora</taxon>
    </lineage>
</organism>
<keyword evidence="7 10" id="KW-0804">Transcription</keyword>
<dbReference type="GO" id="GO:0048749">
    <property type="term" value="P:compound eye development"/>
    <property type="evidence" value="ECO:0007669"/>
    <property type="project" value="EnsemblMetazoa"/>
</dbReference>
<dbReference type="InterPro" id="IPR013088">
    <property type="entry name" value="Znf_NHR/GATA"/>
</dbReference>
<dbReference type="GO" id="GO:0048047">
    <property type="term" value="P:mating behavior, sex discrimination"/>
    <property type="evidence" value="ECO:0007669"/>
    <property type="project" value="EnsemblMetazoa"/>
</dbReference>
<dbReference type="PhylomeDB" id="B4G6T7"/>
<evidence type="ECO:0000259" key="12">
    <source>
        <dbReference type="PROSITE" id="PS50197"/>
    </source>
</evidence>
<dbReference type="GO" id="GO:0001227">
    <property type="term" value="F:DNA-binding transcription repressor activity, RNA polymerase II-specific"/>
    <property type="evidence" value="ECO:0007669"/>
    <property type="project" value="EnsemblMetazoa"/>
</dbReference>
<feature type="compositionally biased region" description="Low complexity" evidence="11">
    <location>
        <begin position="262"/>
        <end position="278"/>
    </location>
</feature>
<keyword evidence="3 10" id="KW-0863">Zinc-finger</keyword>
<accession>B4G6T7</accession>
<dbReference type="GO" id="GO:0043565">
    <property type="term" value="F:sequence-specific DNA binding"/>
    <property type="evidence" value="ECO:0007669"/>
    <property type="project" value="InterPro"/>
</dbReference>
<feature type="domain" description="BEACH" evidence="12">
    <location>
        <begin position="1"/>
        <end position="196"/>
    </location>
</feature>
<evidence type="ECO:0000256" key="2">
    <source>
        <dbReference type="ARBA" id="ARBA00022723"/>
    </source>
</evidence>
<dbReference type="Pfam" id="PF02138">
    <property type="entry name" value="Beach"/>
    <property type="match status" value="1"/>
</dbReference>
<evidence type="ECO:0000256" key="11">
    <source>
        <dbReference type="SAM" id="MobiDB-lite"/>
    </source>
</evidence>
<dbReference type="Gene3D" id="3.30.50.10">
    <property type="entry name" value="Erythroid Transcription Factor GATA-1, subunit A"/>
    <property type="match status" value="1"/>
</dbReference>
<dbReference type="eggNOG" id="KOG1786">
    <property type="taxonomic scope" value="Eukaryota"/>
</dbReference>
<dbReference type="GO" id="GO:0035206">
    <property type="term" value="P:regulation of hemocyte proliferation"/>
    <property type="evidence" value="ECO:0007669"/>
    <property type="project" value="EnsemblMetazoa"/>
</dbReference>
<dbReference type="PRINTS" id="PR00398">
    <property type="entry name" value="STRDHORMONER"/>
</dbReference>
<dbReference type="InterPro" id="IPR001723">
    <property type="entry name" value="Nuclear_hrmn_rcpt"/>
</dbReference>
<evidence type="ECO:0000256" key="8">
    <source>
        <dbReference type="ARBA" id="ARBA00023170"/>
    </source>
</evidence>
<feature type="compositionally biased region" description="Low complexity" evidence="11">
    <location>
        <begin position="461"/>
        <end position="478"/>
    </location>
</feature>
<feature type="compositionally biased region" description="Low complexity" evidence="11">
    <location>
        <begin position="427"/>
        <end position="451"/>
    </location>
</feature>
<protein>
    <submittedName>
        <fullName evidence="15">GL19043</fullName>
    </submittedName>
</protein>
<keyword evidence="2 10" id="KW-0479">Metal-binding</keyword>
<evidence type="ECO:0000313" key="15">
    <source>
        <dbReference type="EMBL" id="EDW28256.1"/>
    </source>
</evidence>
<dbReference type="CDD" id="cd07163">
    <property type="entry name" value="NR_DBD_TLX"/>
    <property type="match status" value="1"/>
</dbReference>
<feature type="compositionally biased region" description="Basic residues" evidence="11">
    <location>
        <begin position="222"/>
        <end position="237"/>
    </location>
</feature>
<dbReference type="Gene3D" id="1.10.565.10">
    <property type="entry name" value="Retinoid X Receptor"/>
    <property type="match status" value="1"/>
</dbReference>
<feature type="compositionally biased region" description="Polar residues" evidence="11">
    <location>
        <begin position="532"/>
        <end position="543"/>
    </location>
</feature>
<dbReference type="PROSITE" id="PS50197">
    <property type="entry name" value="BEACH"/>
    <property type="match status" value="1"/>
</dbReference>
<dbReference type="PRINTS" id="PR01282">
    <property type="entry name" value="COUPTNFACTOR"/>
</dbReference>
<dbReference type="InterPro" id="IPR050274">
    <property type="entry name" value="Nuclear_hormone_rcpt_NR2"/>
</dbReference>
<dbReference type="GO" id="GO:0005634">
    <property type="term" value="C:nucleus"/>
    <property type="evidence" value="ECO:0007669"/>
    <property type="project" value="UniProtKB-SubCell"/>
</dbReference>
<dbReference type="SUPFAM" id="SSF57716">
    <property type="entry name" value="Glucocorticoid receptor-like (DNA-binding domain)"/>
    <property type="match status" value="1"/>
</dbReference>
<dbReference type="Proteomes" id="UP000008744">
    <property type="component" value="Unassembled WGS sequence"/>
</dbReference>
<evidence type="ECO:0000256" key="6">
    <source>
        <dbReference type="ARBA" id="ARBA00023125"/>
    </source>
</evidence>
<dbReference type="InterPro" id="IPR000409">
    <property type="entry name" value="BEACH_dom"/>
</dbReference>
<dbReference type="GO" id="GO:0008270">
    <property type="term" value="F:zinc ion binding"/>
    <property type="evidence" value="ECO:0007669"/>
    <property type="project" value="UniProtKB-KW"/>
</dbReference>
<feature type="region of interest" description="Disordered" evidence="11">
    <location>
        <begin position="307"/>
        <end position="371"/>
    </location>
</feature>
<keyword evidence="6 10" id="KW-0238">DNA-binding</keyword>
<evidence type="ECO:0000259" key="13">
    <source>
        <dbReference type="PROSITE" id="PS51030"/>
    </source>
</evidence>
<feature type="compositionally biased region" description="Polar residues" evidence="11">
    <location>
        <begin position="480"/>
        <end position="508"/>
    </location>
</feature>
<dbReference type="GO" id="GO:0046622">
    <property type="term" value="P:positive regulation of organ growth"/>
    <property type="evidence" value="ECO:0007669"/>
    <property type="project" value="EnsemblMetazoa"/>
</dbReference>
<dbReference type="AlphaFoldDB" id="B4G6T7"/>
<name>B4G6T7_DROPE</name>
<dbReference type="InterPro" id="IPR036372">
    <property type="entry name" value="BEACH_dom_sf"/>
</dbReference>
<dbReference type="PRINTS" id="PR00047">
    <property type="entry name" value="STROIDFINGER"/>
</dbReference>
<dbReference type="InterPro" id="IPR001628">
    <property type="entry name" value="Znf_hrmn_rcpt"/>
</dbReference>
<evidence type="ECO:0000256" key="7">
    <source>
        <dbReference type="ARBA" id="ARBA00023163"/>
    </source>
</evidence>
<dbReference type="InterPro" id="IPR000536">
    <property type="entry name" value="Nucl_hrmn_rcpt_lig-bd"/>
</dbReference>
<dbReference type="SMART" id="SM00399">
    <property type="entry name" value="ZnF_C4"/>
    <property type="match status" value="1"/>
</dbReference>
<comment type="similarity">
    <text evidence="10">Belongs to the nuclear hormone receptor family.</text>
</comment>
<dbReference type="SMART" id="SM01026">
    <property type="entry name" value="Beach"/>
    <property type="match status" value="1"/>
</dbReference>
<dbReference type="GO" id="GO:0000045">
    <property type="term" value="P:autophagosome assembly"/>
    <property type="evidence" value="ECO:0007669"/>
    <property type="project" value="EnsemblMetazoa"/>
</dbReference>
<dbReference type="eggNOG" id="KOG3575">
    <property type="taxonomic scope" value="Eukaryota"/>
</dbReference>
<evidence type="ECO:0000256" key="5">
    <source>
        <dbReference type="ARBA" id="ARBA00023015"/>
    </source>
</evidence>
<dbReference type="GO" id="GO:0097156">
    <property type="term" value="P:fasciculation of motor neuron axon"/>
    <property type="evidence" value="ECO:0007669"/>
    <property type="project" value="EnsemblMetazoa"/>
</dbReference>
<feature type="domain" description="Nuclear receptor" evidence="13">
    <location>
        <begin position="138"/>
        <end position="217"/>
    </location>
</feature>
<dbReference type="SMART" id="SM00430">
    <property type="entry name" value="HOLI"/>
    <property type="match status" value="1"/>
</dbReference>
<dbReference type="GO" id="GO:0031594">
    <property type="term" value="C:neuromuscular junction"/>
    <property type="evidence" value="ECO:0007669"/>
    <property type="project" value="EnsemblMetazoa"/>
</dbReference>
<keyword evidence="8 10" id="KW-0675">Receptor</keyword>
<evidence type="ECO:0000313" key="16">
    <source>
        <dbReference type="Proteomes" id="UP000008744"/>
    </source>
</evidence>
<dbReference type="PROSITE" id="PS51030">
    <property type="entry name" value="NUCLEAR_REC_DBD_2"/>
    <property type="match status" value="1"/>
</dbReference>
<dbReference type="GO" id="GO:0031396">
    <property type="term" value="P:regulation of protein ubiquitination"/>
    <property type="evidence" value="ECO:0007669"/>
    <property type="project" value="EnsemblMetazoa"/>
</dbReference>
<dbReference type="PANTHER" id="PTHR24083">
    <property type="entry name" value="NUCLEAR HORMONE RECEPTOR"/>
    <property type="match status" value="1"/>
</dbReference>
<dbReference type="OrthoDB" id="5873264at2759"/>
<dbReference type="GO" id="GO:0050807">
    <property type="term" value="P:regulation of synapse organization"/>
    <property type="evidence" value="ECO:0007669"/>
    <property type="project" value="EnsemblMetazoa"/>
</dbReference>
<dbReference type="GO" id="GO:0045924">
    <property type="term" value="P:regulation of female receptivity"/>
    <property type="evidence" value="ECO:0007669"/>
    <property type="project" value="EnsemblMetazoa"/>
</dbReference>
<feature type="compositionally biased region" description="Pro residues" evidence="11">
    <location>
        <begin position="546"/>
        <end position="558"/>
    </location>
</feature>
<dbReference type="SMR" id="B4G6T7"/>
<dbReference type="SUPFAM" id="SSF48508">
    <property type="entry name" value="Nuclear receptor ligand-binding domain"/>
    <property type="match status" value="1"/>
</dbReference>
<keyword evidence="4 10" id="KW-0862">Zinc</keyword>
<gene>
    <name evidence="15" type="primary">Dper\GL19043</name>
    <name evidence="15" type="ORF">Dper_GL19043</name>
</gene>
<comment type="subcellular location">
    <subcellularLocation>
        <location evidence="1 10">Nucleus</location>
    </subcellularLocation>
</comment>
<dbReference type="InterPro" id="IPR035500">
    <property type="entry name" value="NHR-like_dom_sf"/>
</dbReference>
<dbReference type="SUPFAM" id="SSF81837">
    <property type="entry name" value="BEACH domain"/>
    <property type="match status" value="1"/>
</dbReference>
<evidence type="ECO:0000256" key="10">
    <source>
        <dbReference type="RuleBase" id="RU004334"/>
    </source>
</evidence>
<evidence type="ECO:0000256" key="3">
    <source>
        <dbReference type="ARBA" id="ARBA00022771"/>
    </source>
</evidence>
<dbReference type="FunFam" id="3.30.50.10:FF:000019">
    <property type="entry name" value="Nuclear receptor subfamily 2 group E member"/>
    <property type="match status" value="1"/>
</dbReference>
<dbReference type="CDD" id="cd06950">
    <property type="entry name" value="NR_LBD_Tlx_PNR_like"/>
    <property type="match status" value="1"/>
</dbReference>
<sequence length="819" mass="89702">MIVCSYLVRLEPFAQPFLKLQGGHFDLADRMFHSIKEAWLSASKLNMADVKELIPEFFYLPEFLSNFNNFDLGTKQNGETLNHVILPPWAKQDPREFIRLHRSALECDYVSQHLHLRPLNIETRLCLLSFSAGDRLLDIPCKVCGDRSSGKHYGIYSCDGCSGFFKRSIHRNRIYTCKATGDLKGRCPVDKTHRNQCRACRLAKCFQSAMNKDAVQHERGPRKPKLHPQLHHHHHHAAAAAAAAHHAAAHHHHHHHHHAHAHAAAAHHAAAAAAAAAGLHHHHHATAGGHLPVSLVTNVSASFNYTQHISTHPPVPPVPPTNPQGFHQQQQQQQAVGAPPHQQQPHPTAFHHPGHHSLVPQNGGGSGTGFPTHLLHHNLIAEAASKLPGITAATATAVAAVVSSTTTAAAASPYGPLQGATVNNNYSSPSPSNSIQSISSIGSRSVGGSESPRVNVETETPSPSASPPLSAGSISPAPTLTDSQGSPQHHPPRQTSQHSLSGATTPPSHASLLMHSIHNNHHHHQGSSSLNGEQKLSSFTSGSPTPTTPTPPPHPAHPPTIGLRPCHPSAASAAASNGFLELLLSPDKCQELIQYQVQHNTLLFPPPLPQQLLDSRLLSWEMLQETTARLLFMAVRWVKCLMPFQTLSKNDQHLLLQESWKELFLLNLAQWTIPLDLTPILESPLIKERVLQDEATQTEMKTIQEILCRFRQITPDGSEVGCMKAIALFAPETAGLCDVQPVEMLQDQAQCILSDHVRLRYSRQATRFGRLLLLLPSLRTIRASTIEALFFKETIGNVPIARLLRDMYTMEPAQVVHEK</sequence>
<evidence type="ECO:0000256" key="9">
    <source>
        <dbReference type="ARBA" id="ARBA00023242"/>
    </source>
</evidence>
<dbReference type="HOGENOM" id="CLU_007368_20_3_1"/>